<reference evidence="3 4" key="1">
    <citation type="submission" date="2018-07" db="EMBL/GenBank/DDBJ databases">
        <title>New species, Clostridium PI-S10-A1B.</title>
        <authorList>
            <person name="Krishna G."/>
            <person name="Summeta K."/>
            <person name="Shikha S."/>
            <person name="Prabhu P.B."/>
            <person name="Suresh K."/>
        </authorList>
    </citation>
    <scope>NUCLEOTIDE SEQUENCE [LARGE SCALE GENOMIC DNA]</scope>
    <source>
        <strain evidence="3 4">PI-S10-A1B</strain>
    </source>
</reference>
<dbReference type="Gene3D" id="3.40.630.30">
    <property type="match status" value="1"/>
</dbReference>
<dbReference type="EMBL" id="BRPJ01000101">
    <property type="protein sequence ID" value="GLB33046.1"/>
    <property type="molecule type" value="Genomic_DNA"/>
</dbReference>
<dbReference type="Pfam" id="PF00583">
    <property type="entry name" value="Acetyltransf_1"/>
    <property type="match status" value="1"/>
</dbReference>
<evidence type="ECO:0000313" key="3">
    <source>
        <dbReference type="EMBL" id="RFZ79903.1"/>
    </source>
</evidence>
<protein>
    <submittedName>
        <fullName evidence="3">GNAT family N-acetyltransferase</fullName>
    </submittedName>
</protein>
<dbReference type="InterPro" id="IPR016181">
    <property type="entry name" value="Acyl_CoA_acyltransferase"/>
</dbReference>
<dbReference type="EMBL" id="QOHO01000016">
    <property type="protein sequence ID" value="RFZ79903.1"/>
    <property type="molecule type" value="Genomic_DNA"/>
</dbReference>
<dbReference type="GO" id="GO:0016747">
    <property type="term" value="F:acyltransferase activity, transferring groups other than amino-acyl groups"/>
    <property type="evidence" value="ECO:0007669"/>
    <property type="project" value="InterPro"/>
</dbReference>
<proteinExistence type="predicted"/>
<name>A0A3E2NG37_9FIRM</name>
<evidence type="ECO:0000313" key="2">
    <source>
        <dbReference type="EMBL" id="GLB33046.1"/>
    </source>
</evidence>
<accession>A0A3E2NG37</accession>
<dbReference type="InterPro" id="IPR000182">
    <property type="entry name" value="GNAT_dom"/>
</dbReference>
<evidence type="ECO:0000313" key="4">
    <source>
        <dbReference type="Proteomes" id="UP000260680"/>
    </source>
</evidence>
<dbReference type="CDD" id="cd04301">
    <property type="entry name" value="NAT_SF"/>
    <property type="match status" value="1"/>
</dbReference>
<keyword evidence="5" id="KW-1185">Reference proteome</keyword>
<sequence length="117" mass="13679">MKFKVQITECDNIIKFIIRHKFIKGNSKLTAIKKDNSIMICDINVRYNCKGIGTTLVKHLIQYAKDNHYNKITGWISSVDLDHIDRLKHFYGKFGFEISKSDDKDDPIRIYNLNLSI</sequence>
<comment type="caution">
    <text evidence="3">The sequence shown here is derived from an EMBL/GenBank/DDBJ whole genome shotgun (WGS) entry which is preliminary data.</text>
</comment>
<gene>
    <name evidence="3" type="ORF">DS742_05435</name>
    <name evidence="2" type="ORF">LAD12857_49690</name>
</gene>
<evidence type="ECO:0000313" key="5">
    <source>
        <dbReference type="Proteomes" id="UP001419084"/>
    </source>
</evidence>
<evidence type="ECO:0000259" key="1">
    <source>
        <dbReference type="PROSITE" id="PS51186"/>
    </source>
</evidence>
<dbReference type="RefSeq" id="WP_117416001.1">
    <property type="nucleotide sequence ID" value="NZ_BRPJ01000101.1"/>
</dbReference>
<dbReference type="OrthoDB" id="2233009at2"/>
<organism evidence="3 4">
    <name type="scientific">Lacrimispora amygdalina</name>
    <dbReference type="NCBI Taxonomy" id="253257"/>
    <lineage>
        <taxon>Bacteria</taxon>
        <taxon>Bacillati</taxon>
        <taxon>Bacillota</taxon>
        <taxon>Clostridia</taxon>
        <taxon>Lachnospirales</taxon>
        <taxon>Lachnospiraceae</taxon>
        <taxon>Lacrimispora</taxon>
    </lineage>
</organism>
<dbReference type="AlphaFoldDB" id="A0A3E2NG37"/>
<dbReference type="Proteomes" id="UP000260680">
    <property type="component" value="Unassembled WGS sequence"/>
</dbReference>
<dbReference type="SUPFAM" id="SSF55729">
    <property type="entry name" value="Acyl-CoA N-acyltransferases (Nat)"/>
    <property type="match status" value="1"/>
</dbReference>
<reference evidence="2 5" key="2">
    <citation type="journal article" date="2024" name="Int. J. Syst. Evol. Microbiol.">
        <title>Lacrimispora brassicae sp. nov. isolated from fermented cabbage, and proposal of Clostridium indicum Gundawar et al. 2019 and Clostridium methoxybenzovorans Mechichi et al. 1999 as heterotypic synonyms of Lacrimispora amygdalina (Parshina et al. 2003) Haas and Blanchard 2020 and Lacrimispora indolis (McClung and McCoy 1957) Haas and Blanchard 2020, respectively.</title>
        <authorList>
            <person name="Kobayashi H."/>
            <person name="Tanizawa Y."/>
            <person name="Sakamoto M."/>
            <person name="Ohkuma M."/>
            <person name="Tohno M."/>
        </authorList>
    </citation>
    <scope>NUCLEOTIDE SEQUENCE [LARGE SCALE GENOMIC DNA]</scope>
    <source>
        <strain evidence="2 5">DSM 12857</strain>
    </source>
</reference>
<dbReference type="Proteomes" id="UP001419084">
    <property type="component" value="Unassembled WGS sequence"/>
</dbReference>
<dbReference type="PROSITE" id="PS51186">
    <property type="entry name" value="GNAT"/>
    <property type="match status" value="1"/>
</dbReference>
<feature type="domain" description="N-acetyltransferase" evidence="1">
    <location>
        <begin position="1"/>
        <end position="116"/>
    </location>
</feature>